<accession>A0A3P1B0K4</accession>
<protein>
    <submittedName>
        <fullName evidence="2">PIN domain-containing protein</fullName>
    </submittedName>
</protein>
<dbReference type="CDD" id="cd09872">
    <property type="entry name" value="PIN_Sll0205-like"/>
    <property type="match status" value="1"/>
</dbReference>
<organism evidence="2 3">
    <name type="scientific">Paenimyroides viscosum</name>
    <dbReference type="NCBI Taxonomy" id="2488729"/>
    <lineage>
        <taxon>Bacteria</taxon>
        <taxon>Pseudomonadati</taxon>
        <taxon>Bacteroidota</taxon>
        <taxon>Flavobacteriia</taxon>
        <taxon>Flavobacteriales</taxon>
        <taxon>Flavobacteriaceae</taxon>
        <taxon>Paenimyroides</taxon>
    </lineage>
</organism>
<name>A0A3P1B0K4_9FLAO</name>
<dbReference type="Proteomes" id="UP000268372">
    <property type="component" value="Unassembled WGS sequence"/>
</dbReference>
<dbReference type="InterPro" id="IPR002716">
    <property type="entry name" value="PIN_dom"/>
</dbReference>
<evidence type="ECO:0000313" key="2">
    <source>
        <dbReference type="EMBL" id="RRA93852.1"/>
    </source>
</evidence>
<keyword evidence="3" id="KW-1185">Reference proteome</keyword>
<reference evidence="2 3" key="1">
    <citation type="submission" date="2018-11" db="EMBL/GenBank/DDBJ databases">
        <title>Flavobacterium sp. nov., YIM 102796 draft genome.</title>
        <authorList>
            <person name="Li G."/>
            <person name="Jiang Y."/>
        </authorList>
    </citation>
    <scope>NUCLEOTIDE SEQUENCE [LARGE SCALE GENOMIC DNA]</scope>
    <source>
        <strain evidence="2 3">YIM 102796</strain>
    </source>
</reference>
<dbReference type="InterPro" id="IPR041705">
    <property type="entry name" value="PIN_Sll0205"/>
</dbReference>
<evidence type="ECO:0000259" key="1">
    <source>
        <dbReference type="Pfam" id="PF01850"/>
    </source>
</evidence>
<dbReference type="Pfam" id="PF01850">
    <property type="entry name" value="PIN"/>
    <property type="match status" value="1"/>
</dbReference>
<dbReference type="RefSeq" id="WP_124899706.1">
    <property type="nucleotide sequence ID" value="NZ_RQTJ01000020.1"/>
</dbReference>
<comment type="caution">
    <text evidence="2">The sequence shown here is derived from an EMBL/GenBank/DDBJ whole genome shotgun (WGS) entry which is preliminary data.</text>
</comment>
<dbReference type="PANTHER" id="PTHR36173:SF2">
    <property type="entry name" value="RIBONUCLEASE VAPC16"/>
    <property type="match status" value="1"/>
</dbReference>
<proteinExistence type="predicted"/>
<dbReference type="AlphaFoldDB" id="A0A3P1B0K4"/>
<evidence type="ECO:0000313" key="3">
    <source>
        <dbReference type="Proteomes" id="UP000268372"/>
    </source>
</evidence>
<dbReference type="EMBL" id="RQTJ01000020">
    <property type="protein sequence ID" value="RRA93852.1"/>
    <property type="molecule type" value="Genomic_DNA"/>
</dbReference>
<dbReference type="Gene3D" id="3.40.50.1010">
    <property type="entry name" value="5'-nuclease"/>
    <property type="match status" value="1"/>
</dbReference>
<gene>
    <name evidence="2" type="ORF">EG242_09825</name>
</gene>
<dbReference type="InterPro" id="IPR029060">
    <property type="entry name" value="PIN-like_dom_sf"/>
</dbReference>
<dbReference type="SUPFAM" id="SSF88723">
    <property type="entry name" value="PIN domain-like"/>
    <property type="match status" value="1"/>
</dbReference>
<dbReference type="PANTHER" id="PTHR36173">
    <property type="entry name" value="RIBONUCLEASE VAPC16-RELATED"/>
    <property type="match status" value="1"/>
</dbReference>
<feature type="domain" description="PIN" evidence="1">
    <location>
        <begin position="4"/>
        <end position="129"/>
    </location>
</feature>
<sequence>MSRYLLDTNILVFLVSGQLDNISEETRDILDDYNNQLYTSSISVTELVQLYRIKKIQQSKMFKTSSEMVSVIEKDFFIKILPFSKEHIKKLTTIKISEGHNDPFDHAIIAHSITEKLTLISSDRRFKEYIPQKLKFAFNKR</sequence>
<dbReference type="OrthoDB" id="9798990at2"/>
<dbReference type="InterPro" id="IPR052919">
    <property type="entry name" value="TA_system_RNase"/>
</dbReference>